<gene>
    <name evidence="7" type="ORF">CINCED_3A002673</name>
</gene>
<dbReference type="InterPro" id="IPR001932">
    <property type="entry name" value="PPM-type_phosphatase-like_dom"/>
</dbReference>
<dbReference type="PROSITE" id="PS51746">
    <property type="entry name" value="PPM_2"/>
    <property type="match status" value="1"/>
</dbReference>
<dbReference type="PROSITE" id="PS01032">
    <property type="entry name" value="PPM_1"/>
    <property type="match status" value="1"/>
</dbReference>
<dbReference type="AlphaFoldDB" id="A0A5E4LY64"/>
<name>A0A5E4LY64_9HEMI</name>
<evidence type="ECO:0000313" key="7">
    <source>
        <dbReference type="EMBL" id="VVC24575.1"/>
    </source>
</evidence>
<evidence type="ECO:0000256" key="1">
    <source>
        <dbReference type="ARBA" id="ARBA00022723"/>
    </source>
</evidence>
<reference evidence="7 8" key="1">
    <citation type="submission" date="2019-08" db="EMBL/GenBank/DDBJ databases">
        <authorList>
            <person name="Alioto T."/>
            <person name="Alioto T."/>
            <person name="Gomez Garrido J."/>
        </authorList>
    </citation>
    <scope>NUCLEOTIDE SEQUENCE [LARGE SCALE GENOMIC DNA]</scope>
</reference>
<dbReference type="SUPFAM" id="SSF81606">
    <property type="entry name" value="PP2C-like"/>
    <property type="match status" value="1"/>
</dbReference>
<evidence type="ECO:0000256" key="3">
    <source>
        <dbReference type="ARBA" id="ARBA00022912"/>
    </source>
</evidence>
<proteinExistence type="inferred from homology"/>
<dbReference type="Pfam" id="PF00481">
    <property type="entry name" value="PP2C"/>
    <property type="match status" value="1"/>
</dbReference>
<comment type="similarity">
    <text evidence="4">Belongs to the PP2C family.</text>
</comment>
<dbReference type="Proteomes" id="UP000325440">
    <property type="component" value="Unassembled WGS sequence"/>
</dbReference>
<protein>
    <submittedName>
        <fullName evidence="7">PPM-type phosphatase domain,PPM-type phosphatase, divalent cation binding</fullName>
    </submittedName>
</protein>
<evidence type="ECO:0000256" key="4">
    <source>
        <dbReference type="RuleBase" id="RU003465"/>
    </source>
</evidence>
<dbReference type="InterPro" id="IPR015655">
    <property type="entry name" value="PP2C"/>
</dbReference>
<dbReference type="SMART" id="SM00332">
    <property type="entry name" value="PP2Cc"/>
    <property type="match status" value="1"/>
</dbReference>
<dbReference type="InterPro" id="IPR000222">
    <property type="entry name" value="PP2C_BS"/>
</dbReference>
<dbReference type="Gene3D" id="3.60.40.10">
    <property type="entry name" value="PPM-type phosphatase domain"/>
    <property type="match status" value="1"/>
</dbReference>
<dbReference type="GO" id="GO:0004722">
    <property type="term" value="F:protein serine/threonine phosphatase activity"/>
    <property type="evidence" value="ECO:0007669"/>
    <property type="project" value="InterPro"/>
</dbReference>
<feature type="compositionally biased region" description="Low complexity" evidence="5">
    <location>
        <begin position="417"/>
        <end position="433"/>
    </location>
</feature>
<accession>A0A5E4LY64</accession>
<feature type="region of interest" description="Disordered" evidence="5">
    <location>
        <begin position="416"/>
        <end position="478"/>
    </location>
</feature>
<keyword evidence="3 4" id="KW-0904">Protein phosphatase</keyword>
<dbReference type="GO" id="GO:0046872">
    <property type="term" value="F:metal ion binding"/>
    <property type="evidence" value="ECO:0007669"/>
    <property type="project" value="UniProtKB-KW"/>
</dbReference>
<evidence type="ECO:0000256" key="2">
    <source>
        <dbReference type="ARBA" id="ARBA00022801"/>
    </source>
</evidence>
<feature type="compositionally biased region" description="Polar residues" evidence="5">
    <location>
        <begin position="455"/>
        <end position="471"/>
    </location>
</feature>
<sequence>MPGIGVNLRVTGYCNQGGRKYMEDMFSVAYQQTPDMKDLEYAFFGIFDGHGGSEAAAYAKDHLLDTIIKDDAFWSKDDEDVLRAIRNGYINTHIEMWKDLENWPRTPSGLPNTSGTTASIAFIMRGKIYTGHVGDSCIVLGYQDEENGEWKAKPLTRDHKPESFEEKVRIEECGGKVINKSGVPRVVWNRPRIGHKGPVRRSTTIDEIPFLAVARALGDFWSYNSEHNKFVVSPEPDVEVFSVDPSKHRCLIFGTDGLWNVLSADVAISNVYATEKHNIEMKSLERQDWLNPSKNLVDKAILQWNKVRLRADNTTVITLMLDPPGPPAPQVLLKHKMQTGNMKCEDKTNCTCVDGDPVQRFRKGSSGGYAIFTRYPTDHIKTSSSLASTSKSYCNTPIATAPPMKTNKVLRTSAKLNNYNNNNNTSSSSKPNSQPTGKRSARISNGKIIKKPKSDTGSTTADETAKFGSSDSENEQLPRETWLLSPSKSINTEETKVGVVLRSSGKIRKSWKCRNSKDISTSPKINSISKIKTPLSEPMTRILRSHKKRTNRRFKSVVSRSWSAGMVTRSHRRSVKC</sequence>
<keyword evidence="2 4" id="KW-0378">Hydrolase</keyword>
<keyword evidence="8" id="KW-1185">Reference proteome</keyword>
<dbReference type="OrthoDB" id="10025511at2759"/>
<dbReference type="InterPro" id="IPR036457">
    <property type="entry name" value="PPM-type-like_dom_sf"/>
</dbReference>
<dbReference type="PANTHER" id="PTHR47992">
    <property type="entry name" value="PROTEIN PHOSPHATASE"/>
    <property type="match status" value="1"/>
</dbReference>
<organism evidence="7 8">
    <name type="scientific">Cinara cedri</name>
    <dbReference type="NCBI Taxonomy" id="506608"/>
    <lineage>
        <taxon>Eukaryota</taxon>
        <taxon>Metazoa</taxon>
        <taxon>Ecdysozoa</taxon>
        <taxon>Arthropoda</taxon>
        <taxon>Hexapoda</taxon>
        <taxon>Insecta</taxon>
        <taxon>Pterygota</taxon>
        <taxon>Neoptera</taxon>
        <taxon>Paraneoptera</taxon>
        <taxon>Hemiptera</taxon>
        <taxon>Sternorrhyncha</taxon>
        <taxon>Aphidomorpha</taxon>
        <taxon>Aphidoidea</taxon>
        <taxon>Aphididae</taxon>
        <taxon>Lachninae</taxon>
        <taxon>Cinara</taxon>
    </lineage>
</organism>
<evidence type="ECO:0000259" key="6">
    <source>
        <dbReference type="PROSITE" id="PS51746"/>
    </source>
</evidence>
<dbReference type="CDD" id="cd00143">
    <property type="entry name" value="PP2Cc"/>
    <property type="match status" value="1"/>
</dbReference>
<feature type="domain" description="PPM-type phosphatase" evidence="6">
    <location>
        <begin position="9"/>
        <end position="321"/>
    </location>
</feature>
<dbReference type="EMBL" id="CABPRJ010000003">
    <property type="protein sequence ID" value="VVC24575.1"/>
    <property type="molecule type" value="Genomic_DNA"/>
</dbReference>
<keyword evidence="1" id="KW-0479">Metal-binding</keyword>
<dbReference type="FunFam" id="3.60.40.10:FF:000060">
    <property type="entry name" value="Protein phosphatase 2c"/>
    <property type="match status" value="1"/>
</dbReference>
<evidence type="ECO:0000313" key="8">
    <source>
        <dbReference type="Proteomes" id="UP000325440"/>
    </source>
</evidence>
<evidence type="ECO:0000256" key="5">
    <source>
        <dbReference type="SAM" id="MobiDB-lite"/>
    </source>
</evidence>